<dbReference type="PANTHER" id="PTHR21716:SF4">
    <property type="entry name" value="TRANSMEMBRANE PROTEIN 245"/>
    <property type="match status" value="1"/>
</dbReference>
<dbReference type="OrthoDB" id="5970161at2759"/>
<dbReference type="InterPro" id="IPR002549">
    <property type="entry name" value="AI-2E-like"/>
</dbReference>
<feature type="compositionally biased region" description="Basic and acidic residues" evidence="6">
    <location>
        <begin position="1"/>
        <end position="14"/>
    </location>
</feature>
<keyword evidence="4 7" id="KW-1133">Transmembrane helix</keyword>
<keyword evidence="5 7" id="KW-0472">Membrane</keyword>
<reference evidence="9" key="1">
    <citation type="submission" date="2021-02" db="EMBL/GenBank/DDBJ databases">
        <authorList>
            <person name="Nowell W R."/>
        </authorList>
    </citation>
    <scope>NUCLEOTIDE SEQUENCE</scope>
</reference>
<evidence type="ECO:0000256" key="6">
    <source>
        <dbReference type="SAM" id="MobiDB-lite"/>
    </source>
</evidence>
<sequence length="844" mass="95933">MANHDDSNTQHENTENINLNDDDRVRRLGSSILNLLPTERASHRDRQTFRQAFVHSAAILFVLVCGACALLAYRVLEPFLRSILWSILAGAFLFPFKNHLTSTARQNLRQLDTDSHLLFYGLVILLPLRTIDRTIESIGPLFIRKWKELLIIIIFLPTIELLQTGVVYLWVISITDDITSIVVKLVEFFGSIWIRTLITTSVIAYLISVLTIYDRSPSIKKSLNVLAVPVWFILLIYFSQFLPVTYRLIVIILSIVLTAVGFIVDLREHFDQNTAQSNSSDDNQPRKSVFTDAVNVFNQIRAYYHIKRAQAQLSVTSNTSAFSTPYFTFVLWSLVAIKVYQFYWYLIMILFFVIIYKIIKCLLIKTYFYLTRQESVQNVIQQITKFLQDRRDVLTPSPLHGLVHFLIKGDKKFNYGLQESIDYLVSAFMIVTLFISVLFGTILLIIQIHQESIHMIKLTSNLINETIVLQPSFQHMLPDREHMSQLMDTAVNNFYHVGRTWIAKQINVLDQDQTTNAKLEEDVLQLWDRLYTYMTNASTLFSPGKNRSSIMYSSTNHSLLIPNLFSQMQTNFDFHINDIYSLVRDNLGLLRTVLDSIWTNTTLLLTLLSTIISLLFTGGFALFNFLVSFIVFVTLLFYLLSHSDQPIYRPTEWLNNTLAVGEKGLGKAINDAVTSVFVASLKIAAFYGLYTYVLHTIVSSNLVFLPAVIASICAVTLKSYWAALPGCLDLWLVQQRPLGALLLLLGQIIPVYIVDTAIYSEVKGGGHQYLTALAIAGGVYYRGIEGALIGPIVLCCLLVGVKLYNETMANTLSSNHEQEPSTPSLSHTTRPIIRSRSLQRMSVN</sequence>
<comment type="caution">
    <text evidence="9">The sequence shown here is derived from an EMBL/GenBank/DDBJ whole genome shotgun (WGS) entry which is preliminary data.</text>
</comment>
<feature type="transmembrane region" description="Helical" evidence="7">
    <location>
        <begin position="192"/>
        <end position="213"/>
    </location>
</feature>
<feature type="region of interest" description="Disordered" evidence="6">
    <location>
        <begin position="1"/>
        <end position="20"/>
    </location>
</feature>
<evidence type="ECO:0000313" key="9">
    <source>
        <dbReference type="EMBL" id="CAF0818837.1"/>
    </source>
</evidence>
<comment type="subcellular location">
    <subcellularLocation>
        <location evidence="1">Membrane</location>
        <topology evidence="1">Multi-pass membrane protein</topology>
    </subcellularLocation>
</comment>
<dbReference type="EMBL" id="CAJNOM010000018">
    <property type="protein sequence ID" value="CAF0812640.1"/>
    <property type="molecule type" value="Genomic_DNA"/>
</dbReference>
<name>A0A813U036_9BILA</name>
<dbReference type="AlphaFoldDB" id="A0A813U036"/>
<dbReference type="Proteomes" id="UP000663832">
    <property type="component" value="Unassembled WGS sequence"/>
</dbReference>
<keyword evidence="10" id="KW-1185">Reference proteome</keyword>
<feature type="transmembrane region" description="Helical" evidence="7">
    <location>
        <begin position="423"/>
        <end position="446"/>
    </location>
</feature>
<evidence type="ECO:0000256" key="4">
    <source>
        <dbReference type="ARBA" id="ARBA00022989"/>
    </source>
</evidence>
<evidence type="ECO:0000313" key="11">
    <source>
        <dbReference type="Proteomes" id="UP000663877"/>
    </source>
</evidence>
<evidence type="ECO:0000256" key="2">
    <source>
        <dbReference type="ARBA" id="ARBA00009773"/>
    </source>
</evidence>
<feature type="transmembrane region" description="Helical" evidence="7">
    <location>
        <begin position="738"/>
        <end position="759"/>
    </location>
</feature>
<evidence type="ECO:0000313" key="8">
    <source>
        <dbReference type="EMBL" id="CAF0812640.1"/>
    </source>
</evidence>
<feature type="transmembrane region" description="Helical" evidence="7">
    <location>
        <begin position="52"/>
        <end position="73"/>
    </location>
</feature>
<evidence type="ECO:0008006" key="12">
    <source>
        <dbReference type="Google" id="ProtNLM"/>
    </source>
</evidence>
<feature type="transmembrane region" description="Helical" evidence="7">
    <location>
        <begin position="696"/>
        <end position="717"/>
    </location>
</feature>
<evidence type="ECO:0000256" key="1">
    <source>
        <dbReference type="ARBA" id="ARBA00004141"/>
    </source>
</evidence>
<dbReference type="Proteomes" id="UP000663877">
    <property type="component" value="Unassembled WGS sequence"/>
</dbReference>
<evidence type="ECO:0000313" key="10">
    <source>
        <dbReference type="Proteomes" id="UP000663832"/>
    </source>
</evidence>
<dbReference type="PANTHER" id="PTHR21716">
    <property type="entry name" value="TRANSMEMBRANE PROTEIN"/>
    <property type="match status" value="1"/>
</dbReference>
<feature type="transmembrane region" description="Helical" evidence="7">
    <location>
        <begin position="225"/>
        <end position="242"/>
    </location>
</feature>
<evidence type="ECO:0000256" key="5">
    <source>
        <dbReference type="ARBA" id="ARBA00023136"/>
    </source>
</evidence>
<keyword evidence="3 7" id="KW-0812">Transmembrane</keyword>
<proteinExistence type="inferred from homology"/>
<dbReference type="GO" id="GO:0016020">
    <property type="term" value="C:membrane"/>
    <property type="evidence" value="ECO:0007669"/>
    <property type="project" value="UniProtKB-SubCell"/>
</dbReference>
<feature type="transmembrane region" description="Helical" evidence="7">
    <location>
        <begin position="779"/>
        <end position="801"/>
    </location>
</feature>
<feature type="transmembrane region" description="Helical" evidence="7">
    <location>
        <begin position="342"/>
        <end position="359"/>
    </location>
</feature>
<accession>A0A813U036</accession>
<feature type="transmembrane region" description="Helical" evidence="7">
    <location>
        <begin position="672"/>
        <end position="690"/>
    </location>
</feature>
<gene>
    <name evidence="9" type="ORF">BJG266_LOCUS6144</name>
    <name evidence="8" type="ORF">QVE165_LOCUS4826</name>
</gene>
<protein>
    <recommendedName>
        <fullName evidence="12">Transmembrane protein 245</fullName>
    </recommendedName>
</protein>
<feature type="transmembrane region" description="Helical" evidence="7">
    <location>
        <begin position="622"/>
        <end position="640"/>
    </location>
</feature>
<evidence type="ECO:0000256" key="7">
    <source>
        <dbReference type="SAM" id="Phobius"/>
    </source>
</evidence>
<evidence type="ECO:0000256" key="3">
    <source>
        <dbReference type="ARBA" id="ARBA00022692"/>
    </source>
</evidence>
<comment type="similarity">
    <text evidence="2">Belongs to the autoinducer-2 exporter (AI-2E) (TC 2.A.86) family.</text>
</comment>
<organism evidence="9 11">
    <name type="scientific">Adineta steineri</name>
    <dbReference type="NCBI Taxonomy" id="433720"/>
    <lineage>
        <taxon>Eukaryota</taxon>
        <taxon>Metazoa</taxon>
        <taxon>Spiralia</taxon>
        <taxon>Gnathifera</taxon>
        <taxon>Rotifera</taxon>
        <taxon>Eurotatoria</taxon>
        <taxon>Bdelloidea</taxon>
        <taxon>Adinetida</taxon>
        <taxon>Adinetidae</taxon>
        <taxon>Adineta</taxon>
    </lineage>
</organism>
<feature type="transmembrane region" description="Helical" evidence="7">
    <location>
        <begin position="149"/>
        <end position="172"/>
    </location>
</feature>
<feature type="transmembrane region" description="Helical" evidence="7">
    <location>
        <begin position="248"/>
        <end position="266"/>
    </location>
</feature>
<dbReference type="EMBL" id="CAJNOI010000017">
    <property type="protein sequence ID" value="CAF0818837.1"/>
    <property type="molecule type" value="Genomic_DNA"/>
</dbReference>
<feature type="transmembrane region" description="Helical" evidence="7">
    <location>
        <begin position="79"/>
        <end position="96"/>
    </location>
</feature>